<proteinExistence type="predicted"/>
<dbReference type="AlphaFoldDB" id="A0A919PUP0"/>
<dbReference type="Proteomes" id="UP000660611">
    <property type="component" value="Unassembled WGS sequence"/>
</dbReference>
<protein>
    <submittedName>
        <fullName evidence="1">Uncharacterized protein</fullName>
    </submittedName>
</protein>
<gene>
    <name evidence="1" type="ORF">Dsi01nite_092060</name>
</gene>
<sequence>MYNNAARAAQVLRHSAQRIADGHRYWLQYPVSPRPAGVIETLAVIASGDRYWRNLAGCKDLYAADPEFAEIVDMFRDYLAASGRLTIQDREGLNQVLSWCTDPAVTTPEVVQAMRAAAKYHSSPVGA</sequence>
<comment type="caution">
    <text evidence="1">The sequence shown here is derived from an EMBL/GenBank/DDBJ whole genome shotgun (WGS) entry which is preliminary data.</text>
</comment>
<evidence type="ECO:0000313" key="1">
    <source>
        <dbReference type="EMBL" id="GIG51165.1"/>
    </source>
</evidence>
<keyword evidence="2" id="KW-1185">Reference proteome</keyword>
<accession>A0A919PUP0</accession>
<evidence type="ECO:0000313" key="2">
    <source>
        <dbReference type="Proteomes" id="UP000660611"/>
    </source>
</evidence>
<name>A0A919PUP0_9ACTN</name>
<reference evidence="1" key="1">
    <citation type="submission" date="2021-01" db="EMBL/GenBank/DDBJ databases">
        <title>Whole genome shotgun sequence of Dactylosporangium siamense NBRC 106093.</title>
        <authorList>
            <person name="Komaki H."/>
            <person name="Tamura T."/>
        </authorList>
    </citation>
    <scope>NUCLEOTIDE SEQUENCE</scope>
    <source>
        <strain evidence="1">NBRC 106093</strain>
    </source>
</reference>
<organism evidence="1 2">
    <name type="scientific">Dactylosporangium siamense</name>
    <dbReference type="NCBI Taxonomy" id="685454"/>
    <lineage>
        <taxon>Bacteria</taxon>
        <taxon>Bacillati</taxon>
        <taxon>Actinomycetota</taxon>
        <taxon>Actinomycetes</taxon>
        <taxon>Micromonosporales</taxon>
        <taxon>Micromonosporaceae</taxon>
        <taxon>Dactylosporangium</taxon>
    </lineage>
</organism>
<dbReference type="EMBL" id="BONQ01000151">
    <property type="protein sequence ID" value="GIG51165.1"/>
    <property type="molecule type" value="Genomic_DNA"/>
</dbReference>